<evidence type="ECO:0000313" key="2">
    <source>
        <dbReference type="Proteomes" id="UP000695026"/>
    </source>
</evidence>
<dbReference type="Proteomes" id="UP000695026">
    <property type="component" value="Unplaced"/>
</dbReference>
<sequence length="255" mass="28939">MVLVAVFGTVVRFQPVIGSFGLCAHSNTSSLREIVFLFASLSLHFGWEISGTSRRCKNALWSALPAPGRLWNDLVFALVLFVTDCFSTGPRDAHFVWKKNGHKMANCVNERTHALSNGRMHLLSWVKDAIAQDSEYCCLLISESGNKASTSSITVEGSNYQDTWSREFASWRSVIGEHEKMLENWKNTLVGVIYGPGRAAFCLDECRTFQFGRLPRRNRQNCVSLYRTVSILAMKQKHYNATKFFTIFGWVSYHF</sequence>
<dbReference type="AlphaFoldDB" id="A0A9F5N6L9"/>
<organism evidence="2 3">
    <name type="scientific">Python bivittatus</name>
    <name type="common">Burmese python</name>
    <name type="synonym">Python molurus bivittatus</name>
    <dbReference type="NCBI Taxonomy" id="176946"/>
    <lineage>
        <taxon>Eukaryota</taxon>
        <taxon>Metazoa</taxon>
        <taxon>Chordata</taxon>
        <taxon>Craniata</taxon>
        <taxon>Vertebrata</taxon>
        <taxon>Euteleostomi</taxon>
        <taxon>Lepidosauria</taxon>
        <taxon>Squamata</taxon>
        <taxon>Bifurcata</taxon>
        <taxon>Unidentata</taxon>
        <taxon>Episquamata</taxon>
        <taxon>Toxicofera</taxon>
        <taxon>Serpentes</taxon>
        <taxon>Henophidia</taxon>
        <taxon>Pythonidae</taxon>
        <taxon>Python</taxon>
    </lineage>
</organism>
<dbReference type="GeneID" id="112542583"/>
<protein>
    <submittedName>
        <fullName evidence="3">Uncharacterized protein LOC112542583</fullName>
    </submittedName>
</protein>
<reference evidence="3" key="1">
    <citation type="submission" date="2025-08" db="UniProtKB">
        <authorList>
            <consortium name="RefSeq"/>
        </authorList>
    </citation>
    <scope>IDENTIFICATION</scope>
    <source>
        <tissue evidence="3">Liver</tissue>
    </source>
</reference>
<gene>
    <name evidence="3" type="primary">LOC112542583</name>
</gene>
<evidence type="ECO:0000313" key="3">
    <source>
        <dbReference type="RefSeq" id="XP_025031628.1"/>
    </source>
</evidence>
<dbReference type="InterPro" id="IPR007110">
    <property type="entry name" value="Ig-like_dom"/>
</dbReference>
<dbReference type="PROSITE" id="PS50835">
    <property type="entry name" value="IG_LIKE"/>
    <property type="match status" value="1"/>
</dbReference>
<evidence type="ECO:0000259" key="1">
    <source>
        <dbReference type="PROSITE" id="PS50835"/>
    </source>
</evidence>
<dbReference type="RefSeq" id="XP_025031628.1">
    <property type="nucleotide sequence ID" value="XM_025175860.1"/>
</dbReference>
<proteinExistence type="predicted"/>
<name>A0A9F5N6L9_PYTBI</name>
<accession>A0A9F5N6L9</accession>
<dbReference type="KEGG" id="pbi:112542583"/>
<dbReference type="OrthoDB" id="9036696at2759"/>
<feature type="domain" description="Ig-like" evidence="1">
    <location>
        <begin position="85"/>
        <end position="154"/>
    </location>
</feature>
<dbReference type="InterPro" id="IPR036179">
    <property type="entry name" value="Ig-like_dom_sf"/>
</dbReference>
<dbReference type="SUPFAM" id="SSF48726">
    <property type="entry name" value="Immunoglobulin"/>
    <property type="match status" value="1"/>
</dbReference>
<keyword evidence="2" id="KW-1185">Reference proteome</keyword>